<reference evidence="2 3" key="1">
    <citation type="submission" date="2023-09" db="EMBL/GenBank/DDBJ databases">
        <title>Genomes of two closely related lineages of the louse Polyplax serrata with different host specificities.</title>
        <authorList>
            <person name="Martinu J."/>
            <person name="Tarabai H."/>
            <person name="Stefka J."/>
            <person name="Hypsa V."/>
        </authorList>
    </citation>
    <scope>NUCLEOTIDE SEQUENCE [LARGE SCALE GENOMIC DNA]</scope>
    <source>
        <strain evidence="2">98ZLc_SE</strain>
    </source>
</reference>
<organism evidence="2 3">
    <name type="scientific">Polyplax serrata</name>
    <name type="common">Common mouse louse</name>
    <dbReference type="NCBI Taxonomy" id="468196"/>
    <lineage>
        <taxon>Eukaryota</taxon>
        <taxon>Metazoa</taxon>
        <taxon>Ecdysozoa</taxon>
        <taxon>Arthropoda</taxon>
        <taxon>Hexapoda</taxon>
        <taxon>Insecta</taxon>
        <taxon>Pterygota</taxon>
        <taxon>Neoptera</taxon>
        <taxon>Paraneoptera</taxon>
        <taxon>Psocodea</taxon>
        <taxon>Troctomorpha</taxon>
        <taxon>Phthiraptera</taxon>
        <taxon>Anoplura</taxon>
        <taxon>Polyplacidae</taxon>
        <taxon>Polyplax</taxon>
    </lineage>
</organism>
<dbReference type="EMBL" id="JAWJWF010000047">
    <property type="protein sequence ID" value="KAK6621611.1"/>
    <property type="molecule type" value="Genomic_DNA"/>
</dbReference>
<gene>
    <name evidence="2" type="ORF">RUM44_001418</name>
</gene>
<name>A0ABR1AJZ5_POLSC</name>
<evidence type="ECO:0000313" key="3">
    <source>
        <dbReference type="Proteomes" id="UP001359485"/>
    </source>
</evidence>
<feature type="region of interest" description="Disordered" evidence="1">
    <location>
        <begin position="45"/>
        <end position="77"/>
    </location>
</feature>
<comment type="caution">
    <text evidence="2">The sequence shown here is derived from an EMBL/GenBank/DDBJ whole genome shotgun (WGS) entry which is preliminary data.</text>
</comment>
<protein>
    <submittedName>
        <fullName evidence="2">Uncharacterized protein</fullName>
    </submittedName>
</protein>
<evidence type="ECO:0000313" key="2">
    <source>
        <dbReference type="EMBL" id="KAK6621611.1"/>
    </source>
</evidence>
<accession>A0ABR1AJZ5</accession>
<proteinExistence type="predicted"/>
<keyword evidence="3" id="KW-1185">Reference proteome</keyword>
<evidence type="ECO:0000256" key="1">
    <source>
        <dbReference type="SAM" id="MobiDB-lite"/>
    </source>
</evidence>
<dbReference type="Proteomes" id="UP001359485">
    <property type="component" value="Unassembled WGS sequence"/>
</dbReference>
<sequence>MELMPKGEIRKLPKLVLLEDYRGTEKRKTSEMSGDHHFHCQTVSGLLRKRASEEQKEGATLGGTQEEEKKNHPTRKR</sequence>